<keyword evidence="6" id="KW-1185">Reference proteome</keyword>
<evidence type="ECO:0000259" key="4">
    <source>
        <dbReference type="Pfam" id="PF20866"/>
    </source>
</evidence>
<comment type="caution">
    <text evidence="5">The sequence shown here is derived from an EMBL/GenBank/DDBJ whole genome shotgun (WGS) entry which is preliminary data.</text>
</comment>
<dbReference type="NCBIfam" id="NF002332">
    <property type="entry name" value="PRK01293.1"/>
    <property type="match status" value="1"/>
</dbReference>
<evidence type="ECO:0000256" key="1">
    <source>
        <dbReference type="ARBA" id="ARBA00022679"/>
    </source>
</evidence>
<dbReference type="Pfam" id="PF20866">
    <property type="entry name" value="MdcG_N"/>
    <property type="match status" value="1"/>
</dbReference>
<dbReference type="InterPro" id="IPR017557">
    <property type="entry name" value="Holo-ACP_synthase"/>
</dbReference>
<dbReference type="InterPro" id="IPR049180">
    <property type="entry name" value="MdcG_C"/>
</dbReference>
<dbReference type="InterPro" id="IPR048903">
    <property type="entry name" value="MdcG_N"/>
</dbReference>
<protein>
    <submittedName>
        <fullName evidence="5">Phosphoribosyl-dephospho-CoA transferase</fullName>
    </submittedName>
</protein>
<accession>A0A2N7AWR9</accession>
<sequence length="211" mass="23674">MVIETHDLIQISSPMELINNDQPKWVQEIFPKSLTVVVRRSPFVEGWIPVGIRGIKREQRFATYVSTSAIQKVITPYQLVREGSWVDLGAERKKLPAMSALPGISKILSGYNWGISGSVGFELATRTNTAKVTSDLDLIWKVEKPISKSSAQALLKKLNMFGVHADLQVIQGNNGFSLEEYANSRSTIMVKTLKEPILVHDPWIDSNRVER</sequence>
<dbReference type="Proteomes" id="UP000235649">
    <property type="component" value="Unassembled WGS sequence"/>
</dbReference>
<gene>
    <name evidence="5" type="ORF">CBP76_01735</name>
</gene>
<feature type="domain" description="Phosphoribosyl-dephospho-CoA transferase MdcG C-terminal" evidence="3">
    <location>
        <begin position="94"/>
        <end position="202"/>
    </location>
</feature>
<organism evidence="5 6">
    <name type="scientific">Companilactobacillus nuruki</name>
    <dbReference type="NCBI Taxonomy" id="1993540"/>
    <lineage>
        <taxon>Bacteria</taxon>
        <taxon>Bacillati</taxon>
        <taxon>Bacillota</taxon>
        <taxon>Bacilli</taxon>
        <taxon>Lactobacillales</taxon>
        <taxon>Lactobacillaceae</taxon>
        <taxon>Companilactobacillus</taxon>
    </lineage>
</organism>
<evidence type="ECO:0000313" key="5">
    <source>
        <dbReference type="EMBL" id="PMD73228.1"/>
    </source>
</evidence>
<evidence type="ECO:0000313" key="6">
    <source>
        <dbReference type="Proteomes" id="UP000235649"/>
    </source>
</evidence>
<dbReference type="EMBL" id="NIPR01000004">
    <property type="protein sequence ID" value="PMD73228.1"/>
    <property type="molecule type" value="Genomic_DNA"/>
</dbReference>
<dbReference type="Pfam" id="PF10620">
    <property type="entry name" value="MdcG"/>
    <property type="match status" value="1"/>
</dbReference>
<feature type="domain" description="Phosphoribosyl-dephospho-CoA transferase MdcG N-terminal" evidence="4">
    <location>
        <begin position="6"/>
        <end position="76"/>
    </location>
</feature>
<dbReference type="GO" id="GO:0016779">
    <property type="term" value="F:nucleotidyltransferase activity"/>
    <property type="evidence" value="ECO:0007669"/>
    <property type="project" value="UniProtKB-KW"/>
</dbReference>
<reference evidence="5 6" key="1">
    <citation type="submission" date="2017-05" db="EMBL/GenBank/DDBJ databases">
        <title>Lactobacillus nurukis nov., sp. nov., isolated from nuruk.</title>
        <authorList>
            <person name="Kim S.-J."/>
        </authorList>
    </citation>
    <scope>NUCLEOTIDE SEQUENCE [LARGE SCALE GENOMIC DNA]</scope>
    <source>
        <strain evidence="5 6">SYF10-1a</strain>
    </source>
</reference>
<keyword evidence="1 5" id="KW-0808">Transferase</keyword>
<evidence type="ECO:0000259" key="3">
    <source>
        <dbReference type="Pfam" id="PF10620"/>
    </source>
</evidence>
<dbReference type="OrthoDB" id="1275217at2"/>
<proteinExistence type="predicted"/>
<dbReference type="RefSeq" id="WP_102195207.1">
    <property type="nucleotide sequence ID" value="NZ_NIPR01000004.1"/>
</dbReference>
<dbReference type="NCBIfam" id="TIGR03135">
    <property type="entry name" value="malonate_mdcG"/>
    <property type="match status" value="1"/>
</dbReference>
<keyword evidence="2" id="KW-0548">Nucleotidyltransferase</keyword>
<evidence type="ECO:0000256" key="2">
    <source>
        <dbReference type="ARBA" id="ARBA00022695"/>
    </source>
</evidence>
<dbReference type="AlphaFoldDB" id="A0A2N7AWR9"/>
<name>A0A2N7AWR9_9LACO</name>